<dbReference type="InterPro" id="IPR003209">
    <property type="entry name" value="METHMP_CycHdrlase"/>
</dbReference>
<dbReference type="Gene3D" id="3.10.340.11">
    <property type="entry name" value="Methenyltetrahydromethanopterin Cyclohydrolase, Chain A, domain 1"/>
    <property type="match status" value="1"/>
</dbReference>
<proteinExistence type="inferred from homology"/>
<comment type="pathway">
    <text evidence="3 12">One-carbon metabolism; formaldehyde degradation; formate from formaldehyde (H(4)MPT route): step 3/5.</text>
</comment>
<dbReference type="HAMAP" id="MF_00486">
    <property type="entry name" value="McH"/>
    <property type="match status" value="1"/>
</dbReference>
<dbReference type="NCBIfam" id="TIGR03120">
    <property type="entry name" value="one_C_mch"/>
    <property type="match status" value="1"/>
</dbReference>
<comment type="similarity">
    <text evidence="4 12">Belongs to the MCH family.</text>
</comment>
<dbReference type="Pfam" id="PF02289">
    <property type="entry name" value="MCH"/>
    <property type="match status" value="1"/>
</dbReference>
<comment type="subcellular location">
    <subcellularLocation>
        <location evidence="2 12">Cytoplasm</location>
    </subcellularLocation>
</comment>
<evidence type="ECO:0000256" key="10">
    <source>
        <dbReference type="ARBA" id="ARBA00030468"/>
    </source>
</evidence>
<evidence type="ECO:0000256" key="2">
    <source>
        <dbReference type="ARBA" id="ARBA00004496"/>
    </source>
</evidence>
<comment type="catalytic activity">
    <reaction evidence="11 12">
        <text>5,10-methenyl-5,6,7,8-tetrahydromethanopterin + H2O = N(5)-formyl-5,6,7,8-tetrahydromethanopterin + H(+)</text>
        <dbReference type="Rhea" id="RHEA:19053"/>
        <dbReference type="ChEBI" id="CHEBI:15377"/>
        <dbReference type="ChEBI" id="CHEBI:15378"/>
        <dbReference type="ChEBI" id="CHEBI:58018"/>
        <dbReference type="ChEBI" id="CHEBI:58337"/>
        <dbReference type="EC" id="3.5.4.27"/>
    </reaction>
</comment>
<keyword evidence="14" id="KW-1185">Reference proteome</keyword>
<comment type="function">
    <text evidence="1 12">Catalyzes the hydrolysis of methenyl-H(4)MPT(+) to 5-formyl-H(4)MPT.</text>
</comment>
<reference evidence="13 14" key="1">
    <citation type="submission" date="2019-02" db="EMBL/GenBank/DDBJ databases">
        <title>Deep-cultivation of Planctomycetes and their phenomic and genomic characterization uncovers novel biology.</title>
        <authorList>
            <person name="Wiegand S."/>
            <person name="Jogler M."/>
            <person name="Boedeker C."/>
            <person name="Pinto D."/>
            <person name="Vollmers J."/>
            <person name="Rivas-Marin E."/>
            <person name="Kohn T."/>
            <person name="Peeters S.H."/>
            <person name="Heuer A."/>
            <person name="Rast P."/>
            <person name="Oberbeckmann S."/>
            <person name="Bunk B."/>
            <person name="Jeske O."/>
            <person name="Meyerdierks A."/>
            <person name="Storesund J.E."/>
            <person name="Kallscheuer N."/>
            <person name="Luecker S."/>
            <person name="Lage O.M."/>
            <person name="Pohl T."/>
            <person name="Merkel B.J."/>
            <person name="Hornburger P."/>
            <person name="Mueller R.-W."/>
            <person name="Bruemmer F."/>
            <person name="Labrenz M."/>
            <person name="Spormann A.M."/>
            <person name="Op den Camp H."/>
            <person name="Overmann J."/>
            <person name="Amann R."/>
            <person name="Jetten M.S.M."/>
            <person name="Mascher T."/>
            <person name="Medema M.H."/>
            <person name="Devos D.P."/>
            <person name="Kaster A.-K."/>
            <person name="Ovreas L."/>
            <person name="Rohde M."/>
            <person name="Galperin M.Y."/>
            <person name="Jogler C."/>
        </authorList>
    </citation>
    <scope>NUCLEOTIDE SEQUENCE [LARGE SCALE GENOMIC DNA]</scope>
    <source>
        <strain evidence="13 14">Pan216</strain>
    </source>
</reference>
<dbReference type="OrthoDB" id="241529at2"/>
<dbReference type="RefSeq" id="WP_145257430.1">
    <property type="nucleotide sequence ID" value="NZ_CP036279.1"/>
</dbReference>
<accession>A0A518B1R9</accession>
<dbReference type="EMBL" id="CP036279">
    <property type="protein sequence ID" value="QDU60892.1"/>
    <property type="molecule type" value="Genomic_DNA"/>
</dbReference>
<evidence type="ECO:0000256" key="7">
    <source>
        <dbReference type="ARBA" id="ARBA00022490"/>
    </source>
</evidence>
<evidence type="ECO:0000256" key="3">
    <source>
        <dbReference type="ARBA" id="ARBA00005087"/>
    </source>
</evidence>
<dbReference type="AlphaFoldDB" id="A0A518B1R9"/>
<dbReference type="GO" id="GO:0018759">
    <property type="term" value="F:methenyltetrahydromethanopterin cyclohydrolase activity"/>
    <property type="evidence" value="ECO:0007669"/>
    <property type="project" value="UniProtKB-UniRule"/>
</dbReference>
<protein>
    <recommendedName>
        <fullName evidence="6 12">Methenyltetrahydromethanopterin cyclohydrolase</fullName>
        <ecNumber evidence="5 12">3.5.4.27</ecNumber>
    </recommendedName>
    <alternativeName>
        <fullName evidence="10 12">Methenyl-H4MPT cyclohydrolase</fullName>
    </alternativeName>
</protein>
<dbReference type="UniPathway" id="UPA00562">
    <property type="reaction ID" value="UER00703"/>
</dbReference>
<evidence type="ECO:0000256" key="9">
    <source>
        <dbReference type="ARBA" id="ARBA00022801"/>
    </source>
</evidence>
<evidence type="ECO:0000313" key="13">
    <source>
        <dbReference type="EMBL" id="QDU60892.1"/>
    </source>
</evidence>
<evidence type="ECO:0000256" key="6">
    <source>
        <dbReference type="ARBA" id="ARBA00020597"/>
    </source>
</evidence>
<dbReference type="Gene3D" id="3.30.1030.10">
    <property type="entry name" value="Methenyltetrahydromethanopterin Cyclohydrolase, Chain A, domain 2"/>
    <property type="match status" value="1"/>
</dbReference>
<dbReference type="GO" id="GO:0006730">
    <property type="term" value="P:one-carbon metabolic process"/>
    <property type="evidence" value="ECO:0007669"/>
    <property type="project" value="UniProtKB-UniRule"/>
</dbReference>
<dbReference type="SUPFAM" id="SSF56199">
    <property type="entry name" value="Methenyltetrahydromethanopterin cyclohydrolase"/>
    <property type="match status" value="1"/>
</dbReference>
<sequence>MTAPRATLNARAHAIAQQLVEDATAAKVNIETIGKATVVDCGVATVGSLKAGHALAEACIGGMGRIAFGMDRLGSRPCGKITVEVDEPVAACLLSQYAGWELSLGDYFAMTSGPMRIRRGKEPLFEKIKYTETTRVAVGVLESSKLPTEEVIKHICDEINILPASLILLVARTASIAGSYQVVARSVETCMHKLFELQFPNRIVAASGTAFLPPIPKDDLTAIGRTNDSILYGGEVVMWVEGDDEPIERLGPLVPSCASSDYGEPFASIFERAGRDFYQIDANLFSPASVLFNNVQTGSSYHFGNIDETLLERSFFEL</sequence>
<keyword evidence="8 12" id="KW-0554">One-carbon metabolism</keyword>
<keyword evidence="9 12" id="KW-0378">Hydrolase</keyword>
<evidence type="ECO:0000256" key="1">
    <source>
        <dbReference type="ARBA" id="ARBA00004058"/>
    </source>
</evidence>
<evidence type="ECO:0000256" key="8">
    <source>
        <dbReference type="ARBA" id="ARBA00022563"/>
    </source>
</evidence>
<dbReference type="GO" id="GO:0046294">
    <property type="term" value="P:formaldehyde catabolic process"/>
    <property type="evidence" value="ECO:0007669"/>
    <property type="project" value="UniProtKB-UniRule"/>
</dbReference>
<dbReference type="Proteomes" id="UP000317093">
    <property type="component" value="Chromosome"/>
</dbReference>
<dbReference type="EC" id="3.5.4.27" evidence="5 12"/>
<organism evidence="13 14">
    <name type="scientific">Kolteria novifilia</name>
    <dbReference type="NCBI Taxonomy" id="2527975"/>
    <lineage>
        <taxon>Bacteria</taxon>
        <taxon>Pseudomonadati</taxon>
        <taxon>Planctomycetota</taxon>
        <taxon>Planctomycetia</taxon>
        <taxon>Kolteriales</taxon>
        <taxon>Kolteriaceae</taxon>
        <taxon>Kolteria</taxon>
    </lineage>
</organism>
<evidence type="ECO:0000256" key="12">
    <source>
        <dbReference type="HAMAP-Rule" id="MF_00486"/>
    </source>
</evidence>
<keyword evidence="7 12" id="KW-0963">Cytoplasm</keyword>
<name>A0A518B1R9_9BACT</name>
<evidence type="ECO:0000256" key="5">
    <source>
        <dbReference type="ARBA" id="ARBA00012765"/>
    </source>
</evidence>
<evidence type="ECO:0000313" key="14">
    <source>
        <dbReference type="Proteomes" id="UP000317093"/>
    </source>
</evidence>
<dbReference type="KEGG" id="knv:Pan216_17450"/>
<evidence type="ECO:0000256" key="11">
    <source>
        <dbReference type="ARBA" id="ARBA00048684"/>
    </source>
</evidence>
<gene>
    <name evidence="12 13" type="primary">mch</name>
    <name evidence="13" type="ORF">Pan216_17450</name>
</gene>
<dbReference type="GO" id="GO:0005737">
    <property type="term" value="C:cytoplasm"/>
    <property type="evidence" value="ECO:0007669"/>
    <property type="project" value="UniProtKB-SubCell"/>
</dbReference>
<evidence type="ECO:0000256" key="4">
    <source>
        <dbReference type="ARBA" id="ARBA00006902"/>
    </source>
</evidence>